<gene>
    <name evidence="3" type="ORF">GMJLKIPL_5737</name>
</gene>
<keyword evidence="1" id="KW-0732">Signal</keyword>
<reference evidence="3" key="2">
    <citation type="submission" date="2021-08" db="EMBL/GenBank/DDBJ databases">
        <authorList>
            <person name="Tani A."/>
            <person name="Ola A."/>
            <person name="Ogura Y."/>
            <person name="Katsura K."/>
            <person name="Hayashi T."/>
        </authorList>
    </citation>
    <scope>NUCLEOTIDE SEQUENCE</scope>
    <source>
        <strain evidence="3">DSM 17168</strain>
    </source>
</reference>
<dbReference type="InterPro" id="IPR001853">
    <property type="entry name" value="DSBA-like_thioredoxin_dom"/>
</dbReference>
<evidence type="ECO:0000313" key="3">
    <source>
        <dbReference type="EMBL" id="GJE03780.1"/>
    </source>
</evidence>
<sequence>MRRGDPAGGPLRGGPACLSRRTLLAGLLAAWPAAALAQAEGQWHAITGDDGRPVPNTRLPGELTSEIAGLRGVTWIGTREAGVTLHEFYDYNCPWCRKAAHDIAALVAATPDLRVGLVHNPILSPRSAQAAKVHLAVQRRAGSAAGYALYARLLGAPGAIDGPRALDAAQALGHPRAAIEAEADSPEIGEALATQMRLSANLGLAATPPYVVGTTGVLGHPGGRALARMVAAVAACDAITCEGQPG</sequence>
<dbReference type="EMBL" id="BPQQ01000090">
    <property type="protein sequence ID" value="GJE03780.1"/>
    <property type="molecule type" value="Genomic_DNA"/>
</dbReference>
<organism evidence="3 4">
    <name type="scientific">Methylobacterium isbiliense</name>
    <dbReference type="NCBI Taxonomy" id="315478"/>
    <lineage>
        <taxon>Bacteria</taxon>
        <taxon>Pseudomonadati</taxon>
        <taxon>Pseudomonadota</taxon>
        <taxon>Alphaproteobacteria</taxon>
        <taxon>Hyphomicrobiales</taxon>
        <taxon>Methylobacteriaceae</taxon>
        <taxon>Methylobacterium</taxon>
    </lineage>
</organism>
<dbReference type="Gene3D" id="3.40.30.10">
    <property type="entry name" value="Glutaredoxin"/>
    <property type="match status" value="1"/>
</dbReference>
<evidence type="ECO:0000259" key="2">
    <source>
        <dbReference type="PROSITE" id="PS51352"/>
    </source>
</evidence>
<dbReference type="Pfam" id="PF01323">
    <property type="entry name" value="DSBA"/>
    <property type="match status" value="1"/>
</dbReference>
<feature type="signal peptide" evidence="1">
    <location>
        <begin position="1"/>
        <end position="37"/>
    </location>
</feature>
<evidence type="ECO:0000256" key="1">
    <source>
        <dbReference type="SAM" id="SignalP"/>
    </source>
</evidence>
<evidence type="ECO:0000313" key="4">
    <source>
        <dbReference type="Proteomes" id="UP001055153"/>
    </source>
</evidence>
<proteinExistence type="predicted"/>
<reference evidence="3" key="1">
    <citation type="journal article" date="2021" name="Front. Microbiol.">
        <title>Comprehensive Comparative Genomics and Phenotyping of Methylobacterium Species.</title>
        <authorList>
            <person name="Alessa O."/>
            <person name="Ogura Y."/>
            <person name="Fujitani Y."/>
            <person name="Takami H."/>
            <person name="Hayashi T."/>
            <person name="Sahin N."/>
            <person name="Tani A."/>
        </authorList>
    </citation>
    <scope>NUCLEOTIDE SEQUENCE</scope>
    <source>
        <strain evidence="3">DSM 17168</strain>
    </source>
</reference>
<keyword evidence="4" id="KW-1185">Reference proteome</keyword>
<dbReference type="PROSITE" id="PS51352">
    <property type="entry name" value="THIOREDOXIN_2"/>
    <property type="match status" value="1"/>
</dbReference>
<accession>A0ABQ4SKS8</accession>
<comment type="caution">
    <text evidence="3">The sequence shown here is derived from an EMBL/GenBank/DDBJ whole genome shotgun (WGS) entry which is preliminary data.</text>
</comment>
<dbReference type="InterPro" id="IPR013766">
    <property type="entry name" value="Thioredoxin_domain"/>
</dbReference>
<dbReference type="InterPro" id="IPR036249">
    <property type="entry name" value="Thioredoxin-like_sf"/>
</dbReference>
<feature type="domain" description="Thioredoxin" evidence="2">
    <location>
        <begin position="48"/>
        <end position="197"/>
    </location>
</feature>
<protein>
    <recommendedName>
        <fullName evidence="2">Thioredoxin domain-containing protein</fullName>
    </recommendedName>
</protein>
<dbReference type="RefSeq" id="WP_238241159.1">
    <property type="nucleotide sequence ID" value="NZ_BPQQ01000090.1"/>
</dbReference>
<dbReference type="SUPFAM" id="SSF52833">
    <property type="entry name" value="Thioredoxin-like"/>
    <property type="match status" value="1"/>
</dbReference>
<dbReference type="Proteomes" id="UP001055153">
    <property type="component" value="Unassembled WGS sequence"/>
</dbReference>
<feature type="chain" id="PRO_5045593551" description="Thioredoxin domain-containing protein" evidence="1">
    <location>
        <begin position="38"/>
        <end position="246"/>
    </location>
</feature>
<name>A0ABQ4SKS8_9HYPH</name>